<feature type="region of interest" description="Disordered" evidence="1">
    <location>
        <begin position="1"/>
        <end position="34"/>
    </location>
</feature>
<protein>
    <submittedName>
        <fullName evidence="2">Uncharacterized protein</fullName>
    </submittedName>
</protein>
<reference evidence="2" key="1">
    <citation type="journal article" date="2014" name="Front. Microbiol.">
        <title>High frequency of phylogenetically diverse reductive dehalogenase-homologous genes in deep subseafloor sedimentary metagenomes.</title>
        <authorList>
            <person name="Kawai M."/>
            <person name="Futagami T."/>
            <person name="Toyoda A."/>
            <person name="Takaki Y."/>
            <person name="Nishi S."/>
            <person name="Hori S."/>
            <person name="Arai W."/>
            <person name="Tsubouchi T."/>
            <person name="Morono Y."/>
            <person name="Uchiyama I."/>
            <person name="Ito T."/>
            <person name="Fujiyama A."/>
            <person name="Inagaki F."/>
            <person name="Takami H."/>
        </authorList>
    </citation>
    <scope>NUCLEOTIDE SEQUENCE</scope>
    <source>
        <strain evidence="2">Expedition CK06-06</strain>
    </source>
</reference>
<dbReference type="EMBL" id="BARS01011050">
    <property type="protein sequence ID" value="GAF99104.1"/>
    <property type="molecule type" value="Genomic_DNA"/>
</dbReference>
<dbReference type="AlphaFoldDB" id="X0U0Q6"/>
<name>X0U0Q6_9ZZZZ</name>
<sequence>IDIKAADTQVKAKSAESKDQGAYAERGMKSNNKK</sequence>
<feature type="non-terminal residue" evidence="2">
    <location>
        <position position="1"/>
    </location>
</feature>
<evidence type="ECO:0000313" key="2">
    <source>
        <dbReference type="EMBL" id="GAF99104.1"/>
    </source>
</evidence>
<proteinExistence type="predicted"/>
<comment type="caution">
    <text evidence="2">The sequence shown here is derived from an EMBL/GenBank/DDBJ whole genome shotgun (WGS) entry which is preliminary data.</text>
</comment>
<gene>
    <name evidence="2" type="ORF">S01H1_20251</name>
</gene>
<organism evidence="2">
    <name type="scientific">marine sediment metagenome</name>
    <dbReference type="NCBI Taxonomy" id="412755"/>
    <lineage>
        <taxon>unclassified sequences</taxon>
        <taxon>metagenomes</taxon>
        <taxon>ecological metagenomes</taxon>
    </lineage>
</organism>
<accession>X0U0Q6</accession>
<evidence type="ECO:0000256" key="1">
    <source>
        <dbReference type="SAM" id="MobiDB-lite"/>
    </source>
</evidence>